<dbReference type="RefSeq" id="WP_290311218.1">
    <property type="nucleotide sequence ID" value="NZ_JAUFQC010000001.1"/>
</dbReference>
<dbReference type="Proteomes" id="UP001238540">
    <property type="component" value="Unassembled WGS sequence"/>
</dbReference>
<proteinExistence type="predicted"/>
<reference evidence="2" key="1">
    <citation type="journal article" date="2019" name="Int. J. Syst. Evol. Microbiol.">
        <title>The Global Catalogue of Microorganisms (GCM) 10K type strain sequencing project: providing services to taxonomists for standard genome sequencing and annotation.</title>
        <authorList>
            <consortium name="The Broad Institute Genomics Platform"/>
            <consortium name="The Broad Institute Genome Sequencing Center for Infectious Disease"/>
            <person name="Wu L."/>
            <person name="Ma J."/>
        </authorList>
    </citation>
    <scope>NUCLEOTIDE SEQUENCE [LARGE SCALE GENOMIC DNA]</scope>
    <source>
        <strain evidence="2">CECT 7398</strain>
    </source>
</reference>
<sequence length="55" mass="6082">MSIISTRKVNVLSFSTKKFKRIGREIAGLVASHENASIVRVASIIAPETFNIDKH</sequence>
<name>A0ABT8BTF7_9VIBR</name>
<evidence type="ECO:0000313" key="2">
    <source>
        <dbReference type="Proteomes" id="UP001238540"/>
    </source>
</evidence>
<gene>
    <name evidence="1" type="ORF">QWZ16_06815</name>
</gene>
<comment type="caution">
    <text evidence="1">The sequence shown here is derived from an EMBL/GenBank/DDBJ whole genome shotgun (WGS) entry which is preliminary data.</text>
</comment>
<keyword evidence="2" id="KW-1185">Reference proteome</keyword>
<dbReference type="EMBL" id="JAUFQC010000001">
    <property type="protein sequence ID" value="MDN3609412.1"/>
    <property type="molecule type" value="Genomic_DNA"/>
</dbReference>
<accession>A0ABT8BTF7</accession>
<evidence type="ECO:0000313" key="1">
    <source>
        <dbReference type="EMBL" id="MDN3609412.1"/>
    </source>
</evidence>
<organism evidence="1 2">
    <name type="scientific">Vibrio ostreicida</name>
    <dbReference type="NCBI Taxonomy" id="526588"/>
    <lineage>
        <taxon>Bacteria</taxon>
        <taxon>Pseudomonadati</taxon>
        <taxon>Pseudomonadota</taxon>
        <taxon>Gammaproteobacteria</taxon>
        <taxon>Vibrionales</taxon>
        <taxon>Vibrionaceae</taxon>
        <taxon>Vibrio</taxon>
    </lineage>
</organism>
<protein>
    <submittedName>
        <fullName evidence="1">Uncharacterized protein</fullName>
    </submittedName>
</protein>